<keyword evidence="3" id="KW-0862">Zinc</keyword>
<dbReference type="GO" id="GO:0008270">
    <property type="term" value="F:zinc ion binding"/>
    <property type="evidence" value="ECO:0007669"/>
    <property type="project" value="UniProtKB-KW"/>
</dbReference>
<keyword evidence="8" id="KW-1185">Reference proteome</keyword>
<evidence type="ECO:0000256" key="4">
    <source>
        <dbReference type="PROSITE-ProRule" id="PRU00146"/>
    </source>
</evidence>
<evidence type="ECO:0000313" key="7">
    <source>
        <dbReference type="EMBL" id="KAF2163141.1"/>
    </source>
</evidence>
<organism evidence="7 8">
    <name type="scientific">Zasmidium cellare ATCC 36951</name>
    <dbReference type="NCBI Taxonomy" id="1080233"/>
    <lineage>
        <taxon>Eukaryota</taxon>
        <taxon>Fungi</taxon>
        <taxon>Dikarya</taxon>
        <taxon>Ascomycota</taxon>
        <taxon>Pezizomycotina</taxon>
        <taxon>Dothideomycetes</taxon>
        <taxon>Dothideomycetidae</taxon>
        <taxon>Mycosphaerellales</taxon>
        <taxon>Mycosphaerellaceae</taxon>
        <taxon>Zasmidium</taxon>
    </lineage>
</organism>
<reference evidence="7" key="1">
    <citation type="journal article" date="2020" name="Stud. Mycol.">
        <title>101 Dothideomycetes genomes: a test case for predicting lifestyles and emergence of pathogens.</title>
        <authorList>
            <person name="Haridas S."/>
            <person name="Albert R."/>
            <person name="Binder M."/>
            <person name="Bloem J."/>
            <person name="Labutti K."/>
            <person name="Salamov A."/>
            <person name="Andreopoulos B."/>
            <person name="Baker S."/>
            <person name="Barry K."/>
            <person name="Bills G."/>
            <person name="Bluhm B."/>
            <person name="Cannon C."/>
            <person name="Castanera R."/>
            <person name="Culley D."/>
            <person name="Daum C."/>
            <person name="Ezra D."/>
            <person name="Gonzalez J."/>
            <person name="Henrissat B."/>
            <person name="Kuo A."/>
            <person name="Liang C."/>
            <person name="Lipzen A."/>
            <person name="Lutzoni F."/>
            <person name="Magnuson J."/>
            <person name="Mondo S."/>
            <person name="Nolan M."/>
            <person name="Ohm R."/>
            <person name="Pangilinan J."/>
            <person name="Park H.-J."/>
            <person name="Ramirez L."/>
            <person name="Alfaro M."/>
            <person name="Sun H."/>
            <person name="Tritt A."/>
            <person name="Yoshinaga Y."/>
            <person name="Zwiers L.-H."/>
            <person name="Turgeon B."/>
            <person name="Goodwin S."/>
            <person name="Spatafora J."/>
            <person name="Crous P."/>
            <person name="Grigoriev I."/>
        </authorList>
    </citation>
    <scope>NUCLEOTIDE SEQUENCE</scope>
    <source>
        <strain evidence="7">ATCC 36951</strain>
    </source>
</reference>
<feature type="region of interest" description="Disordered" evidence="5">
    <location>
        <begin position="183"/>
        <end position="205"/>
    </location>
</feature>
<evidence type="ECO:0000259" key="6">
    <source>
        <dbReference type="PROSITE" id="PS50016"/>
    </source>
</evidence>
<dbReference type="PROSITE" id="PS50016">
    <property type="entry name" value="ZF_PHD_2"/>
    <property type="match status" value="1"/>
</dbReference>
<dbReference type="InterPro" id="IPR001965">
    <property type="entry name" value="Znf_PHD"/>
</dbReference>
<sequence>MPPITRGAKTPRRHDNLSIFAQDKLGGPIESPGSENLQLPTPTPSQRKRKRAPQEDEFVQFARSLIADDTAVALRVAGCGGDSTETASDGKWCLCGMAEEDIVDLEYMIRCDNRQCNPGWFHLRCVKLPSQPPSRFGWFCKDCLKACNVGEAINGLICQRGEDGSTEVRDWLVEQQSERDTRRKRRQLKKMVQDASDGSEGDVDE</sequence>
<dbReference type="EMBL" id="ML993610">
    <property type="protein sequence ID" value="KAF2163141.1"/>
    <property type="molecule type" value="Genomic_DNA"/>
</dbReference>
<dbReference type="InterPro" id="IPR013083">
    <property type="entry name" value="Znf_RING/FYVE/PHD"/>
</dbReference>
<feature type="region of interest" description="Disordered" evidence="5">
    <location>
        <begin position="1"/>
        <end position="54"/>
    </location>
</feature>
<evidence type="ECO:0000256" key="1">
    <source>
        <dbReference type="ARBA" id="ARBA00022723"/>
    </source>
</evidence>
<dbReference type="SUPFAM" id="SSF57903">
    <property type="entry name" value="FYVE/PHD zinc finger"/>
    <property type="match status" value="1"/>
</dbReference>
<dbReference type="GeneID" id="54561446"/>
<evidence type="ECO:0000256" key="5">
    <source>
        <dbReference type="SAM" id="MobiDB-lite"/>
    </source>
</evidence>
<dbReference type="Proteomes" id="UP000799537">
    <property type="component" value="Unassembled WGS sequence"/>
</dbReference>
<dbReference type="AlphaFoldDB" id="A0A6A6C7Y5"/>
<dbReference type="InterPro" id="IPR019786">
    <property type="entry name" value="Zinc_finger_PHD-type_CS"/>
</dbReference>
<dbReference type="SMART" id="SM00249">
    <property type="entry name" value="PHD"/>
    <property type="match status" value="1"/>
</dbReference>
<dbReference type="InterPro" id="IPR019787">
    <property type="entry name" value="Znf_PHD-finger"/>
</dbReference>
<protein>
    <recommendedName>
        <fullName evidence="6">PHD-type domain-containing protein</fullName>
    </recommendedName>
</protein>
<dbReference type="RefSeq" id="XP_033664030.1">
    <property type="nucleotide sequence ID" value="XM_033808174.1"/>
</dbReference>
<dbReference type="InterPro" id="IPR011011">
    <property type="entry name" value="Znf_FYVE_PHD"/>
</dbReference>
<evidence type="ECO:0000256" key="2">
    <source>
        <dbReference type="ARBA" id="ARBA00022771"/>
    </source>
</evidence>
<dbReference type="Gene3D" id="3.30.40.10">
    <property type="entry name" value="Zinc/RING finger domain, C3HC4 (zinc finger)"/>
    <property type="match status" value="1"/>
</dbReference>
<keyword evidence="1" id="KW-0479">Metal-binding</keyword>
<gene>
    <name evidence="7" type="ORF">M409DRAFT_26586</name>
</gene>
<accession>A0A6A6C7Y5</accession>
<feature type="domain" description="PHD-type" evidence="6">
    <location>
        <begin position="90"/>
        <end position="146"/>
    </location>
</feature>
<dbReference type="PROSITE" id="PS01359">
    <property type="entry name" value="ZF_PHD_1"/>
    <property type="match status" value="1"/>
</dbReference>
<proteinExistence type="predicted"/>
<keyword evidence="2 4" id="KW-0863">Zinc-finger</keyword>
<evidence type="ECO:0000313" key="8">
    <source>
        <dbReference type="Proteomes" id="UP000799537"/>
    </source>
</evidence>
<evidence type="ECO:0000256" key="3">
    <source>
        <dbReference type="ARBA" id="ARBA00022833"/>
    </source>
</evidence>
<name>A0A6A6C7Y5_ZASCE</name>